<organism evidence="2 3">
    <name type="scientific">Arcicella rigui</name>
    <dbReference type="NCBI Taxonomy" id="797020"/>
    <lineage>
        <taxon>Bacteria</taxon>
        <taxon>Pseudomonadati</taxon>
        <taxon>Bacteroidota</taxon>
        <taxon>Cytophagia</taxon>
        <taxon>Cytophagales</taxon>
        <taxon>Flectobacillaceae</taxon>
        <taxon>Arcicella</taxon>
    </lineage>
</organism>
<feature type="signal peptide" evidence="1">
    <location>
        <begin position="1"/>
        <end position="22"/>
    </location>
</feature>
<sequence>MKTQIKSLLFICSLLIAFIGKAQTEPARVSFTIKNPSLKNKLIGFSSYNTQLQKITGGYGYGLNALASHAVNLPTPVYVYQEKNGKRELFCVVTQKDDGKVFFINQSYEITREQYLDFARAEMTQKQHEKIQDENSIESIAKKQGIKLVGVNIKGASWFPSMAHVRYELPWANDKQRGFSSPLSKTKNNYVFLPVGTKIYQCSDKFWDSNVKFTEKLLLTIEGSKDDYTVSLQ</sequence>
<evidence type="ECO:0000256" key="1">
    <source>
        <dbReference type="SAM" id="SignalP"/>
    </source>
</evidence>
<dbReference type="EMBL" id="JAYFUM010000019">
    <property type="protein sequence ID" value="MEA5140562.1"/>
    <property type="molecule type" value="Genomic_DNA"/>
</dbReference>
<evidence type="ECO:0000313" key="3">
    <source>
        <dbReference type="Proteomes" id="UP001302949"/>
    </source>
</evidence>
<feature type="chain" id="PRO_5047259443" evidence="1">
    <location>
        <begin position="23"/>
        <end position="233"/>
    </location>
</feature>
<reference evidence="2 3" key="1">
    <citation type="submission" date="2023-12" db="EMBL/GenBank/DDBJ databases">
        <title>Novel species of the genus Arcicella isolated from rivers.</title>
        <authorList>
            <person name="Lu H."/>
        </authorList>
    </citation>
    <scope>NUCLEOTIDE SEQUENCE [LARGE SCALE GENOMIC DNA]</scope>
    <source>
        <strain evidence="2 3">KCTC 23307</strain>
    </source>
</reference>
<keyword evidence="3" id="KW-1185">Reference proteome</keyword>
<evidence type="ECO:0000313" key="2">
    <source>
        <dbReference type="EMBL" id="MEA5140562.1"/>
    </source>
</evidence>
<accession>A0ABU5QDC1</accession>
<name>A0ABU5QDC1_9BACT</name>
<comment type="caution">
    <text evidence="2">The sequence shown here is derived from an EMBL/GenBank/DDBJ whole genome shotgun (WGS) entry which is preliminary data.</text>
</comment>
<keyword evidence="1" id="KW-0732">Signal</keyword>
<proteinExistence type="predicted"/>
<gene>
    <name evidence="2" type="ORF">VB248_15530</name>
</gene>
<protein>
    <submittedName>
        <fullName evidence="2">Uncharacterized protein</fullName>
    </submittedName>
</protein>
<dbReference type="RefSeq" id="WP_323297717.1">
    <property type="nucleotide sequence ID" value="NZ_JAYFUM010000019.1"/>
</dbReference>
<dbReference type="Proteomes" id="UP001302949">
    <property type="component" value="Unassembled WGS sequence"/>
</dbReference>